<dbReference type="InterPro" id="IPR011990">
    <property type="entry name" value="TPR-like_helical_dom_sf"/>
</dbReference>
<dbReference type="Gene3D" id="1.25.40.10">
    <property type="entry name" value="Tetratricopeptide repeat domain"/>
    <property type="match status" value="1"/>
</dbReference>
<proteinExistence type="predicted"/>
<dbReference type="InterPro" id="IPR019734">
    <property type="entry name" value="TPR_rpt"/>
</dbReference>
<dbReference type="Proteomes" id="UP000198607">
    <property type="component" value="Unassembled WGS sequence"/>
</dbReference>
<dbReference type="EMBL" id="FNCY01000026">
    <property type="protein sequence ID" value="SDI69362.1"/>
    <property type="molecule type" value="Genomic_DNA"/>
</dbReference>
<dbReference type="PANTHER" id="PTHR44809:SF1">
    <property type="entry name" value="PROTEIN O-MANNOSYL-TRANSFERASE TMTC1"/>
    <property type="match status" value="1"/>
</dbReference>
<dbReference type="PANTHER" id="PTHR44809">
    <property type="match status" value="1"/>
</dbReference>
<sequence length="522" mass="57961">MALLMRCVQLRCMGAVDEAVRLLSAAPPAWFRFPPLLTERAQLFADQGRFEESLEDCRALIAQSNAGAPRQLRDQLAARALDVIDAGIAEFPSDVDRLLRRIRICLLAECHEQVVDTCRRVLDVFPDHPEALNNLGYALVALQRYAPAIDCYRAMLASAPDDADTWLNLGNVLRHERQLDCALDAYRRALALRPAFAEAHMEHALCLLSDGQFAAGWAEFEWRWSTRQLRPYYFKDATPPWLGDFDLSGKTIVLWDEQGLGDTLQFVRFVPRVADRAARVVLRVPTSLKSLLQMLDPRVLVIDALETLPAHDCHCPLMSVPHALGLDRPADFLCAPYLKPSPNEVGDWSRRLGVRRRLRVGVAWAGRQSGMINPTRDVPLACLARLWSVDADFFALQKDIPESDCADHAELGAVLNDCGKFDDFVDTAAVVAQLDLVIAVDSVIAHLAGALGTPCWLMLRASGEWRWDNPDGVSSWYPGVRVFRQRVPGEWDAVVGEVVAALRRVADEDAASVRSGSQSPAA</sequence>
<dbReference type="Pfam" id="PF13432">
    <property type="entry name" value="TPR_16"/>
    <property type="match status" value="2"/>
</dbReference>
<organism evidence="2 3">
    <name type="scientific">Propionivibrio dicarboxylicus</name>
    <dbReference type="NCBI Taxonomy" id="83767"/>
    <lineage>
        <taxon>Bacteria</taxon>
        <taxon>Pseudomonadati</taxon>
        <taxon>Pseudomonadota</taxon>
        <taxon>Betaproteobacteria</taxon>
        <taxon>Rhodocyclales</taxon>
        <taxon>Rhodocyclaceae</taxon>
        <taxon>Propionivibrio</taxon>
    </lineage>
</organism>
<dbReference type="PROSITE" id="PS50005">
    <property type="entry name" value="TPR"/>
    <property type="match status" value="2"/>
</dbReference>
<feature type="repeat" description="TPR" evidence="1">
    <location>
        <begin position="163"/>
        <end position="196"/>
    </location>
</feature>
<dbReference type="SUPFAM" id="SSF48452">
    <property type="entry name" value="TPR-like"/>
    <property type="match status" value="1"/>
</dbReference>
<dbReference type="OrthoDB" id="9814129at2"/>
<evidence type="ECO:0000313" key="2">
    <source>
        <dbReference type="EMBL" id="SDI69362.1"/>
    </source>
</evidence>
<dbReference type="Gene3D" id="3.40.50.2000">
    <property type="entry name" value="Glycogen Phosphorylase B"/>
    <property type="match status" value="1"/>
</dbReference>
<keyword evidence="3" id="KW-1185">Reference proteome</keyword>
<name>A0A1G8MN89_9RHOO</name>
<dbReference type="InterPro" id="IPR052943">
    <property type="entry name" value="TMTC_O-mannosyl-trnsfr"/>
</dbReference>
<keyword evidence="1" id="KW-0802">TPR repeat</keyword>
<dbReference type="AlphaFoldDB" id="A0A1G8MN89"/>
<accession>A0A1G8MN89</accession>
<dbReference type="SUPFAM" id="SSF53756">
    <property type="entry name" value="UDP-Glycosyltransferase/glycogen phosphorylase"/>
    <property type="match status" value="1"/>
</dbReference>
<gene>
    <name evidence="2" type="ORF">SAMN05660652_03876</name>
</gene>
<dbReference type="SMART" id="SM00028">
    <property type="entry name" value="TPR"/>
    <property type="match status" value="4"/>
</dbReference>
<dbReference type="STRING" id="83767.SAMN05660652_03876"/>
<protein>
    <submittedName>
        <fullName evidence="2">Tetratricopeptide repeat-containing protein</fullName>
    </submittedName>
</protein>
<reference evidence="2 3" key="1">
    <citation type="submission" date="2016-10" db="EMBL/GenBank/DDBJ databases">
        <authorList>
            <person name="de Groot N.N."/>
        </authorList>
    </citation>
    <scope>NUCLEOTIDE SEQUENCE [LARGE SCALE GENOMIC DNA]</scope>
    <source>
        <strain evidence="2 3">DSM 5885</strain>
    </source>
</reference>
<evidence type="ECO:0000313" key="3">
    <source>
        <dbReference type="Proteomes" id="UP000198607"/>
    </source>
</evidence>
<dbReference type="PROSITE" id="PS50293">
    <property type="entry name" value="TPR_REGION"/>
    <property type="match status" value="1"/>
</dbReference>
<feature type="repeat" description="TPR" evidence="1">
    <location>
        <begin position="129"/>
        <end position="162"/>
    </location>
</feature>
<evidence type="ECO:0000256" key="1">
    <source>
        <dbReference type="PROSITE-ProRule" id="PRU00339"/>
    </source>
</evidence>